<accession>A0ABS3VZQ5</accession>
<reference evidence="2 3" key="1">
    <citation type="submission" date="2019-12" db="EMBL/GenBank/DDBJ databases">
        <title>Whole genome sequencing of endophytic Actinobacterium Micromonospora sp. MPMI6T.</title>
        <authorList>
            <person name="Evv R."/>
            <person name="Podile A.R."/>
        </authorList>
    </citation>
    <scope>NUCLEOTIDE SEQUENCE [LARGE SCALE GENOMIC DNA]</scope>
    <source>
        <strain evidence="2 3">MPMI6</strain>
    </source>
</reference>
<evidence type="ECO:0008006" key="4">
    <source>
        <dbReference type="Google" id="ProtNLM"/>
    </source>
</evidence>
<proteinExistence type="predicted"/>
<protein>
    <recommendedName>
        <fullName evidence="4">Secreted protein</fullName>
    </recommendedName>
</protein>
<evidence type="ECO:0000256" key="1">
    <source>
        <dbReference type="SAM" id="SignalP"/>
    </source>
</evidence>
<name>A0ABS3VZQ5_MICEH</name>
<sequence>MRVNKAITGVTGVLALLVGVGVAGWAAPAAAEPAGLETSIESTAKNSVDKAITAPCPVGKVVTGGGGYLNTSSAEGRVGLDRLEPLANGTGFVATMREVGAVDYAEDWQLSALAMCATPPAGYQVVAVTGAVGTEYVTASCGTKSVIGMGGRINSGLGEVVLDQVVPSFDLRSVTTRGVRVQGSALAGWSVTAFAVCANTPAGLERISIQSDNESAQQHQGIVACPAGKSLYGAGADINAGNGQVLLTGVNITTENTVRAWANEDGDGYGGNWSFNAYGICGS</sequence>
<dbReference type="EMBL" id="WVUH01000378">
    <property type="protein sequence ID" value="MBO4209951.1"/>
    <property type="molecule type" value="Genomic_DNA"/>
</dbReference>
<dbReference type="RefSeq" id="WP_208816999.1">
    <property type="nucleotide sequence ID" value="NZ_WVUH01000378.1"/>
</dbReference>
<dbReference type="Proteomes" id="UP000823521">
    <property type="component" value="Unassembled WGS sequence"/>
</dbReference>
<comment type="caution">
    <text evidence="2">The sequence shown here is derived from an EMBL/GenBank/DDBJ whole genome shotgun (WGS) entry which is preliminary data.</text>
</comment>
<evidence type="ECO:0000313" key="2">
    <source>
        <dbReference type="EMBL" id="MBO4209951.1"/>
    </source>
</evidence>
<keyword evidence="1" id="KW-0732">Signal</keyword>
<keyword evidence="3" id="KW-1185">Reference proteome</keyword>
<evidence type="ECO:0000313" key="3">
    <source>
        <dbReference type="Proteomes" id="UP000823521"/>
    </source>
</evidence>
<organism evidence="2 3">
    <name type="scientific">Micromonospora echinofusca</name>
    <dbReference type="NCBI Taxonomy" id="47858"/>
    <lineage>
        <taxon>Bacteria</taxon>
        <taxon>Bacillati</taxon>
        <taxon>Actinomycetota</taxon>
        <taxon>Actinomycetes</taxon>
        <taxon>Micromonosporales</taxon>
        <taxon>Micromonosporaceae</taxon>
        <taxon>Micromonospora</taxon>
    </lineage>
</organism>
<feature type="chain" id="PRO_5046425050" description="Secreted protein" evidence="1">
    <location>
        <begin position="32"/>
        <end position="283"/>
    </location>
</feature>
<gene>
    <name evidence="2" type="ORF">GSF22_28750</name>
</gene>
<feature type="signal peptide" evidence="1">
    <location>
        <begin position="1"/>
        <end position="31"/>
    </location>
</feature>